<evidence type="ECO:0000313" key="1">
    <source>
        <dbReference type="EMBL" id="MCK8780742.1"/>
    </source>
</evidence>
<evidence type="ECO:0000313" key="2">
    <source>
        <dbReference type="Proteomes" id="UP001202827"/>
    </source>
</evidence>
<gene>
    <name evidence="1" type="ORF">M0654_12175</name>
</gene>
<comment type="caution">
    <text evidence="1">The sequence shown here is derived from an EMBL/GenBank/DDBJ whole genome shotgun (WGS) entry which is preliminary data.</text>
</comment>
<organism evidence="1 2">
    <name type="scientific">Neorhizobium turbinariae</name>
    <dbReference type="NCBI Taxonomy" id="2937795"/>
    <lineage>
        <taxon>Bacteria</taxon>
        <taxon>Pseudomonadati</taxon>
        <taxon>Pseudomonadota</taxon>
        <taxon>Alphaproteobacteria</taxon>
        <taxon>Hyphomicrobiales</taxon>
        <taxon>Rhizobiaceae</taxon>
        <taxon>Rhizobium/Agrobacterium group</taxon>
        <taxon>Neorhizobium</taxon>
    </lineage>
</organism>
<name>A0ABT0IS99_9HYPH</name>
<keyword evidence="2" id="KW-1185">Reference proteome</keyword>
<proteinExistence type="predicted"/>
<accession>A0ABT0IS99</accession>
<dbReference type="Proteomes" id="UP001202827">
    <property type="component" value="Unassembled WGS sequence"/>
</dbReference>
<dbReference type="RefSeq" id="WP_248683306.1">
    <property type="nucleotide sequence ID" value="NZ_JALPRY010000012.1"/>
</dbReference>
<reference evidence="1 2" key="1">
    <citation type="submission" date="2022-04" db="EMBL/GenBank/DDBJ databases">
        <title>Rhizobium coralii sp. nov., isolated from coral Turbinaria peltata.</title>
        <authorList>
            <person name="Sun H."/>
        </authorList>
    </citation>
    <scope>NUCLEOTIDE SEQUENCE [LARGE SCALE GENOMIC DNA]</scope>
    <source>
        <strain evidence="1 2">NTR19</strain>
    </source>
</reference>
<protein>
    <submittedName>
        <fullName evidence="1">Uncharacterized protein</fullName>
    </submittedName>
</protein>
<dbReference type="EMBL" id="JALPRY010000012">
    <property type="protein sequence ID" value="MCK8780742.1"/>
    <property type="molecule type" value="Genomic_DNA"/>
</dbReference>
<sequence length="255" mass="28266">MILEAAQYAATCPITPKAFRPFVRSSVSLWSRARRCSAQWAPHEANCKTVIRETVEGMKQRRTAIVLGSGLLRDVPIEFLARSFDTVVLVDLVHLATVRAWLSARRLSNTRLIWRDISGLDGILTGKPLEPLAFLRQVPFLDLVVSVNVLSQIGVGAVRQLARDGRPEQPEILRSLIQAHLDGLQMLPCKVVLITDTSYTVTDKQGRVTEEADLMHGVATPPALRDWSWTVAPFGELSRNSQAVHQVIATRFPSG</sequence>